<dbReference type="GO" id="GO:0001402">
    <property type="term" value="P:signal transduction involved in filamentous growth"/>
    <property type="evidence" value="ECO:0007669"/>
    <property type="project" value="TreeGrafter"/>
</dbReference>
<keyword evidence="3" id="KW-1185">Reference proteome</keyword>
<dbReference type="OrthoDB" id="3366093at2759"/>
<organism evidence="2 3">
    <name type="scientific">Pleurotus eryngii</name>
    <name type="common">Boletus of the steppes</name>
    <dbReference type="NCBI Taxonomy" id="5323"/>
    <lineage>
        <taxon>Eukaryota</taxon>
        <taxon>Fungi</taxon>
        <taxon>Dikarya</taxon>
        <taxon>Basidiomycota</taxon>
        <taxon>Agaricomycotina</taxon>
        <taxon>Agaricomycetes</taxon>
        <taxon>Agaricomycetidae</taxon>
        <taxon>Agaricales</taxon>
        <taxon>Pleurotineae</taxon>
        <taxon>Pleurotaceae</taxon>
        <taxon>Pleurotus</taxon>
    </lineage>
</organism>
<evidence type="ECO:0000256" key="1">
    <source>
        <dbReference type="SAM" id="MobiDB-lite"/>
    </source>
</evidence>
<feature type="non-terminal residue" evidence="2">
    <location>
        <position position="1"/>
    </location>
</feature>
<dbReference type="GO" id="GO:0031505">
    <property type="term" value="P:fungal-type cell wall organization"/>
    <property type="evidence" value="ECO:0007669"/>
    <property type="project" value="TreeGrafter"/>
</dbReference>
<feature type="region of interest" description="Disordered" evidence="1">
    <location>
        <begin position="1"/>
        <end position="48"/>
    </location>
</feature>
<dbReference type="GO" id="GO:0007232">
    <property type="term" value="P:osmosensory signaling pathway via Sho1 osmosensor"/>
    <property type="evidence" value="ECO:0007669"/>
    <property type="project" value="InterPro"/>
</dbReference>
<dbReference type="InterPro" id="IPR039295">
    <property type="entry name" value="MSB2"/>
</dbReference>
<dbReference type="PANTHER" id="PTHR35778">
    <property type="entry name" value="SIGNALING MUCIN HKR1-RELATED"/>
    <property type="match status" value="1"/>
</dbReference>
<gene>
    <name evidence="2" type="ORF">BDN71DRAFT_1352119</name>
</gene>
<evidence type="ECO:0000313" key="3">
    <source>
        <dbReference type="Proteomes" id="UP000807025"/>
    </source>
</evidence>
<proteinExistence type="predicted"/>
<protein>
    <submittedName>
        <fullName evidence="2">Uncharacterized protein</fullName>
    </submittedName>
</protein>
<dbReference type="EMBL" id="MU154736">
    <property type="protein sequence ID" value="KAF9488018.1"/>
    <property type="molecule type" value="Genomic_DNA"/>
</dbReference>
<dbReference type="Proteomes" id="UP000807025">
    <property type="component" value="Unassembled WGS sequence"/>
</dbReference>
<dbReference type="GO" id="GO:0006972">
    <property type="term" value="P:hyperosmotic response"/>
    <property type="evidence" value="ECO:0007669"/>
    <property type="project" value="TreeGrafter"/>
</dbReference>
<dbReference type="GO" id="GO:0030010">
    <property type="term" value="P:establishment of cell polarity"/>
    <property type="evidence" value="ECO:0007669"/>
    <property type="project" value="TreeGrafter"/>
</dbReference>
<dbReference type="GO" id="GO:0005576">
    <property type="term" value="C:extracellular region"/>
    <property type="evidence" value="ECO:0007669"/>
    <property type="project" value="TreeGrafter"/>
</dbReference>
<dbReference type="GO" id="GO:0009986">
    <property type="term" value="C:cell surface"/>
    <property type="evidence" value="ECO:0007669"/>
    <property type="project" value="TreeGrafter"/>
</dbReference>
<dbReference type="GO" id="GO:0005034">
    <property type="term" value="F:osmosensor activity"/>
    <property type="evidence" value="ECO:0007669"/>
    <property type="project" value="InterPro"/>
</dbReference>
<accession>A0A9P6D9U1</accession>
<evidence type="ECO:0000313" key="2">
    <source>
        <dbReference type="EMBL" id="KAF9488018.1"/>
    </source>
</evidence>
<dbReference type="GO" id="GO:0005886">
    <property type="term" value="C:plasma membrane"/>
    <property type="evidence" value="ECO:0007669"/>
    <property type="project" value="InterPro"/>
</dbReference>
<reference evidence="2" key="1">
    <citation type="submission" date="2020-11" db="EMBL/GenBank/DDBJ databases">
        <authorList>
            <consortium name="DOE Joint Genome Institute"/>
            <person name="Ahrendt S."/>
            <person name="Riley R."/>
            <person name="Andreopoulos W."/>
            <person name="Labutti K."/>
            <person name="Pangilinan J."/>
            <person name="Ruiz-Duenas F.J."/>
            <person name="Barrasa J.M."/>
            <person name="Sanchez-Garcia M."/>
            <person name="Camarero S."/>
            <person name="Miyauchi S."/>
            <person name="Serrano A."/>
            <person name="Linde D."/>
            <person name="Babiker R."/>
            <person name="Drula E."/>
            <person name="Ayuso-Fernandez I."/>
            <person name="Pacheco R."/>
            <person name="Padilla G."/>
            <person name="Ferreira P."/>
            <person name="Barriuso J."/>
            <person name="Kellner H."/>
            <person name="Castanera R."/>
            <person name="Alfaro M."/>
            <person name="Ramirez L."/>
            <person name="Pisabarro A.G."/>
            <person name="Kuo A."/>
            <person name="Tritt A."/>
            <person name="Lipzen A."/>
            <person name="He G."/>
            <person name="Yan M."/>
            <person name="Ng V."/>
            <person name="Cullen D."/>
            <person name="Martin F."/>
            <person name="Rosso M.-N."/>
            <person name="Henrissat B."/>
            <person name="Hibbett D."/>
            <person name="Martinez A.T."/>
            <person name="Grigoriev I.V."/>
        </authorList>
    </citation>
    <scope>NUCLEOTIDE SEQUENCE</scope>
    <source>
        <strain evidence="2">ATCC 90797</strain>
    </source>
</reference>
<feature type="non-terminal residue" evidence="2">
    <location>
        <position position="80"/>
    </location>
</feature>
<sequence>LTDPDQATTTVTPVQQSAQADVAPTTAPLPTGMPARIYPRNGTDPTTENLGDYSLISILFTPELNWQFVATNPLSPSQIF</sequence>
<feature type="compositionally biased region" description="Polar residues" evidence="1">
    <location>
        <begin position="1"/>
        <end position="19"/>
    </location>
</feature>
<dbReference type="PANTHER" id="PTHR35778:SF1">
    <property type="entry name" value="SIGNALING MUCIN HKR1-RELATED"/>
    <property type="match status" value="1"/>
</dbReference>
<dbReference type="GO" id="GO:0030427">
    <property type="term" value="C:site of polarized growth"/>
    <property type="evidence" value="ECO:0007669"/>
    <property type="project" value="TreeGrafter"/>
</dbReference>
<comment type="caution">
    <text evidence="2">The sequence shown here is derived from an EMBL/GenBank/DDBJ whole genome shotgun (WGS) entry which is preliminary data.</text>
</comment>
<dbReference type="AlphaFoldDB" id="A0A9P6D9U1"/>
<name>A0A9P6D9U1_PLEER</name>